<evidence type="ECO:0000256" key="5">
    <source>
        <dbReference type="ARBA" id="ARBA00023180"/>
    </source>
</evidence>
<dbReference type="GO" id="GO:0006508">
    <property type="term" value="P:proteolysis"/>
    <property type="evidence" value="ECO:0007669"/>
    <property type="project" value="UniProtKB-KW"/>
</dbReference>
<keyword evidence="3 7" id="KW-0732">Signal</keyword>
<protein>
    <submittedName>
        <fullName evidence="8">Serine carboxypeptidase</fullName>
    </submittedName>
</protein>
<dbReference type="PANTHER" id="PTHR11802">
    <property type="entry name" value="SERINE PROTEASE FAMILY S10 SERINE CARBOXYPEPTIDASE"/>
    <property type="match status" value="1"/>
</dbReference>
<evidence type="ECO:0000256" key="4">
    <source>
        <dbReference type="ARBA" id="ARBA00022801"/>
    </source>
</evidence>
<evidence type="ECO:0000256" key="6">
    <source>
        <dbReference type="SAM" id="MobiDB-lite"/>
    </source>
</evidence>
<dbReference type="PROSITE" id="PS51257">
    <property type="entry name" value="PROKAR_LIPOPROTEIN"/>
    <property type="match status" value="1"/>
</dbReference>
<dbReference type="InterPro" id="IPR001563">
    <property type="entry name" value="Peptidase_S10"/>
</dbReference>
<dbReference type="EMBL" id="SJPO01000006">
    <property type="protein sequence ID" value="TWT75958.1"/>
    <property type="molecule type" value="Genomic_DNA"/>
</dbReference>
<keyword evidence="4" id="KW-0378">Hydrolase</keyword>
<keyword evidence="1 8" id="KW-0121">Carboxypeptidase</keyword>
<dbReference type="Proteomes" id="UP000318478">
    <property type="component" value="Unassembled WGS sequence"/>
</dbReference>
<comment type="caution">
    <text evidence="8">The sequence shown here is derived from an EMBL/GenBank/DDBJ whole genome shotgun (WGS) entry which is preliminary data.</text>
</comment>
<evidence type="ECO:0000256" key="2">
    <source>
        <dbReference type="ARBA" id="ARBA00022670"/>
    </source>
</evidence>
<sequence precursor="true">MHTCRMPICLLALLAALACLPGRVAIGKESEGDDKKQASTAADGAKKAPEPEKPSITYGSATIGDRAIEYTATAGKMEMKTDAGKSKAQMFYVAYTLGGEGAEIDASRPVTFCFNGGPGSSSVWLHMGMLGPMRVRMPDDASQPRPPFGIEPNPHSLLDVTDLVFIDPVSTGYSRPAEGEDKKQFHGYQEDLRSVGQFIHDYTSQHQRWRSPKFVLGESYGGLRAAGLSGMLQDRYNLYLNGVVLVSAVVDFSTLAFAPNNDLPYVLFLPGYTATAHYHKALSEELLKRPVADVVAEAEEFAYGPYADALLQATSMPEEQRRRICRQMARLTGLSEEYLWDANLRVSMSRFGKELLRERGQIVGRFDGRYTGEDSEDIGEHTGFDPSGAAAFGIFTSGMNTYLRGTLKYEDDRVYEILTSDVRPWNYDPFENRYVEAATALREAMSVNPYLKVFAACGYYDLATPQFAMQHSRDHLLLDESLQKNFTTKFYEGGHMMYIYDPALKQLREDLLQFYQDATPQGASPQEPAP</sequence>
<dbReference type="Gene3D" id="3.40.50.1820">
    <property type="entry name" value="alpha/beta hydrolase"/>
    <property type="match status" value="1"/>
</dbReference>
<keyword evidence="5" id="KW-0325">Glycoprotein</keyword>
<evidence type="ECO:0000256" key="1">
    <source>
        <dbReference type="ARBA" id="ARBA00022645"/>
    </source>
</evidence>
<evidence type="ECO:0000256" key="7">
    <source>
        <dbReference type="SAM" id="SignalP"/>
    </source>
</evidence>
<dbReference type="PANTHER" id="PTHR11802:SF3">
    <property type="entry name" value="RETINOID-INDUCIBLE SERINE CARBOXYPEPTIDASE"/>
    <property type="match status" value="1"/>
</dbReference>
<evidence type="ECO:0000313" key="9">
    <source>
        <dbReference type="Proteomes" id="UP000318478"/>
    </source>
</evidence>
<dbReference type="InterPro" id="IPR029058">
    <property type="entry name" value="AB_hydrolase_fold"/>
</dbReference>
<organism evidence="8 9">
    <name type="scientific">Posidoniimonas polymericola</name>
    <dbReference type="NCBI Taxonomy" id="2528002"/>
    <lineage>
        <taxon>Bacteria</taxon>
        <taxon>Pseudomonadati</taxon>
        <taxon>Planctomycetota</taxon>
        <taxon>Planctomycetia</taxon>
        <taxon>Pirellulales</taxon>
        <taxon>Lacipirellulaceae</taxon>
        <taxon>Posidoniimonas</taxon>
    </lineage>
</organism>
<feature type="compositionally biased region" description="Basic and acidic residues" evidence="6">
    <location>
        <begin position="44"/>
        <end position="53"/>
    </location>
</feature>
<feature type="signal peptide" evidence="7">
    <location>
        <begin position="1"/>
        <end position="24"/>
    </location>
</feature>
<evidence type="ECO:0000313" key="8">
    <source>
        <dbReference type="EMBL" id="TWT75958.1"/>
    </source>
</evidence>
<gene>
    <name evidence="8" type="ORF">Pla123a_27430</name>
</gene>
<feature type="region of interest" description="Disordered" evidence="6">
    <location>
        <begin position="29"/>
        <end position="58"/>
    </location>
</feature>
<name>A0A5C5YMH2_9BACT</name>
<keyword evidence="2" id="KW-0645">Protease</keyword>
<dbReference type="GO" id="GO:0004185">
    <property type="term" value="F:serine-type carboxypeptidase activity"/>
    <property type="evidence" value="ECO:0007669"/>
    <property type="project" value="InterPro"/>
</dbReference>
<dbReference type="AlphaFoldDB" id="A0A5C5YMH2"/>
<keyword evidence="9" id="KW-1185">Reference proteome</keyword>
<proteinExistence type="predicted"/>
<evidence type="ECO:0000256" key="3">
    <source>
        <dbReference type="ARBA" id="ARBA00022729"/>
    </source>
</evidence>
<feature type="chain" id="PRO_5023028464" evidence="7">
    <location>
        <begin position="25"/>
        <end position="530"/>
    </location>
</feature>
<accession>A0A5C5YMH2</accession>
<dbReference type="Pfam" id="PF00450">
    <property type="entry name" value="Peptidase_S10"/>
    <property type="match status" value="1"/>
</dbReference>
<reference evidence="8 9" key="1">
    <citation type="submission" date="2019-02" db="EMBL/GenBank/DDBJ databases">
        <title>Deep-cultivation of Planctomycetes and their phenomic and genomic characterization uncovers novel biology.</title>
        <authorList>
            <person name="Wiegand S."/>
            <person name="Jogler M."/>
            <person name="Boedeker C."/>
            <person name="Pinto D."/>
            <person name="Vollmers J."/>
            <person name="Rivas-Marin E."/>
            <person name="Kohn T."/>
            <person name="Peeters S.H."/>
            <person name="Heuer A."/>
            <person name="Rast P."/>
            <person name="Oberbeckmann S."/>
            <person name="Bunk B."/>
            <person name="Jeske O."/>
            <person name="Meyerdierks A."/>
            <person name="Storesund J.E."/>
            <person name="Kallscheuer N."/>
            <person name="Luecker S."/>
            <person name="Lage O.M."/>
            <person name="Pohl T."/>
            <person name="Merkel B.J."/>
            <person name="Hornburger P."/>
            <person name="Mueller R.-W."/>
            <person name="Bruemmer F."/>
            <person name="Labrenz M."/>
            <person name="Spormann A.M."/>
            <person name="Op Den Camp H."/>
            <person name="Overmann J."/>
            <person name="Amann R."/>
            <person name="Jetten M.S.M."/>
            <person name="Mascher T."/>
            <person name="Medema M.H."/>
            <person name="Devos D.P."/>
            <person name="Kaster A.-K."/>
            <person name="Ovreas L."/>
            <person name="Rohde M."/>
            <person name="Galperin M.Y."/>
            <person name="Jogler C."/>
        </authorList>
    </citation>
    <scope>NUCLEOTIDE SEQUENCE [LARGE SCALE GENOMIC DNA]</scope>
    <source>
        <strain evidence="8 9">Pla123a</strain>
    </source>
</reference>
<dbReference type="SUPFAM" id="SSF53474">
    <property type="entry name" value="alpha/beta-Hydrolases"/>
    <property type="match status" value="1"/>
</dbReference>